<gene>
    <name evidence="2" type="ORF">AVDCRST_MAG04-3257</name>
</gene>
<reference evidence="2" key="1">
    <citation type="submission" date="2020-02" db="EMBL/GenBank/DDBJ databases">
        <authorList>
            <person name="Meier V. D."/>
        </authorList>
    </citation>
    <scope>NUCLEOTIDE SEQUENCE</scope>
    <source>
        <strain evidence="2">AVDCRST_MAG04</strain>
    </source>
</reference>
<evidence type="ECO:0000256" key="1">
    <source>
        <dbReference type="SAM" id="MobiDB-lite"/>
    </source>
</evidence>
<sequence>MAEDKNDDAPPRQTYMPKPPSKEEVDQVSREQGMISDEWTGEPSAEPATGGGAAAPENEPPPAEKGGA</sequence>
<dbReference type="AlphaFoldDB" id="A0A6J4JDY2"/>
<feature type="region of interest" description="Disordered" evidence="1">
    <location>
        <begin position="1"/>
        <end position="68"/>
    </location>
</feature>
<accession>A0A6J4JDY2</accession>
<organism evidence="2">
    <name type="scientific">uncultured Acetobacteraceae bacterium</name>
    <dbReference type="NCBI Taxonomy" id="169975"/>
    <lineage>
        <taxon>Bacteria</taxon>
        <taxon>Pseudomonadati</taxon>
        <taxon>Pseudomonadota</taxon>
        <taxon>Alphaproteobacteria</taxon>
        <taxon>Acetobacterales</taxon>
        <taxon>Acetobacteraceae</taxon>
        <taxon>environmental samples</taxon>
    </lineage>
</organism>
<feature type="compositionally biased region" description="Pro residues" evidence="1">
    <location>
        <begin position="58"/>
        <end position="68"/>
    </location>
</feature>
<protein>
    <submittedName>
        <fullName evidence="2">Uncharacterized protein</fullName>
    </submittedName>
</protein>
<feature type="compositionally biased region" description="Basic and acidic residues" evidence="1">
    <location>
        <begin position="20"/>
        <end position="29"/>
    </location>
</feature>
<evidence type="ECO:0000313" key="2">
    <source>
        <dbReference type="EMBL" id="CAA9273664.1"/>
    </source>
</evidence>
<name>A0A6J4JDY2_9PROT</name>
<proteinExistence type="predicted"/>
<dbReference type="EMBL" id="CADCTL010000239">
    <property type="protein sequence ID" value="CAA9273664.1"/>
    <property type="molecule type" value="Genomic_DNA"/>
</dbReference>